<reference evidence="2" key="1">
    <citation type="submission" date="2022-11" db="UniProtKB">
        <authorList>
            <consortium name="WormBaseParasite"/>
        </authorList>
    </citation>
    <scope>IDENTIFICATION</scope>
</reference>
<dbReference type="Proteomes" id="UP000887576">
    <property type="component" value="Unplaced"/>
</dbReference>
<organism evidence="1 2">
    <name type="scientific">Panagrolaimus sp. JU765</name>
    <dbReference type="NCBI Taxonomy" id="591449"/>
    <lineage>
        <taxon>Eukaryota</taxon>
        <taxon>Metazoa</taxon>
        <taxon>Ecdysozoa</taxon>
        <taxon>Nematoda</taxon>
        <taxon>Chromadorea</taxon>
        <taxon>Rhabditida</taxon>
        <taxon>Tylenchina</taxon>
        <taxon>Panagrolaimomorpha</taxon>
        <taxon>Panagrolaimoidea</taxon>
        <taxon>Panagrolaimidae</taxon>
        <taxon>Panagrolaimus</taxon>
    </lineage>
</organism>
<evidence type="ECO:0000313" key="2">
    <source>
        <dbReference type="WBParaSite" id="JU765_v2.g13902.t1"/>
    </source>
</evidence>
<dbReference type="WBParaSite" id="JU765_v2.g13902.t1">
    <property type="protein sequence ID" value="JU765_v2.g13902.t1"/>
    <property type="gene ID" value="JU765_v2.g13902"/>
</dbReference>
<sequence length="186" mass="21995">MANLKLLFHFDILCPHSFLGYQILQQKLPKLLEKKNFEVDYIPVMGPKIFRSANGTLYDGLASPKRDYILHELELIAKLYNLKRPEKFYWGSKLLDKRSVSALLFLNGTKRTNEKLFKMFRERFFDDIWLKNEKLNKVSKFFRVGRELGLEFREMDDLISKLESIQNVKPLLDKTNQLILEDVSCT</sequence>
<accession>A0AC34Q884</accession>
<proteinExistence type="predicted"/>
<protein>
    <submittedName>
        <fullName evidence="2">DSBA-like thioredoxin domain-containing protein</fullName>
    </submittedName>
</protein>
<evidence type="ECO:0000313" key="1">
    <source>
        <dbReference type="Proteomes" id="UP000887576"/>
    </source>
</evidence>
<name>A0AC34Q884_9BILA</name>